<dbReference type="AlphaFoldDB" id="A0A6J8D9D0"/>
<dbReference type="InterPro" id="IPR045545">
    <property type="entry name" value="PHYIP/PHIPL_C"/>
</dbReference>
<accession>A0A6J8D9D0</accession>
<dbReference type="Proteomes" id="UP000507470">
    <property type="component" value="Unassembled WGS sequence"/>
</dbReference>
<evidence type="ECO:0000313" key="3">
    <source>
        <dbReference type="Proteomes" id="UP000507470"/>
    </source>
</evidence>
<feature type="domain" description="Phytanoyl-CoA hydroxylase-interacting protein-like C-terminal" evidence="1">
    <location>
        <begin position="187"/>
        <end position="348"/>
    </location>
</feature>
<reference evidence="2 3" key="1">
    <citation type="submission" date="2020-06" db="EMBL/GenBank/DDBJ databases">
        <authorList>
            <person name="Li R."/>
            <person name="Bekaert M."/>
        </authorList>
    </citation>
    <scope>NUCLEOTIDE SEQUENCE [LARGE SCALE GENOMIC DNA]</scope>
    <source>
        <strain evidence="3">wild</strain>
    </source>
</reference>
<dbReference type="OrthoDB" id="6101761at2759"/>
<keyword evidence="3" id="KW-1185">Reference proteome</keyword>
<evidence type="ECO:0000313" key="2">
    <source>
        <dbReference type="EMBL" id="CAC5404675.1"/>
    </source>
</evidence>
<dbReference type="PANTHER" id="PTHR15698:SF10">
    <property type="entry name" value="PHYTANOYL-COA HYDROXYLASE-INTERACTING PROTEIN-LIKE C-TERMINAL DOMAIN-CONTAINING PROTEIN"/>
    <property type="match status" value="1"/>
</dbReference>
<evidence type="ECO:0000259" key="1">
    <source>
        <dbReference type="Pfam" id="PF19281"/>
    </source>
</evidence>
<proteinExistence type="predicted"/>
<dbReference type="PANTHER" id="PTHR15698">
    <property type="entry name" value="PROTEIN CBG15099"/>
    <property type="match status" value="1"/>
</dbReference>
<name>A0A6J8D9D0_MYTCO</name>
<gene>
    <name evidence="2" type="ORF">MCOR_38433</name>
</gene>
<dbReference type="InterPro" id="IPR042868">
    <property type="entry name" value="PHYHIP/PHYHIPL"/>
</dbReference>
<dbReference type="Pfam" id="PF19281">
    <property type="entry name" value="PHYHIP_C"/>
    <property type="match status" value="1"/>
</dbReference>
<protein>
    <recommendedName>
        <fullName evidence="1">Phytanoyl-CoA hydroxylase-interacting protein-like C-terminal domain-containing protein</fullName>
    </recommendedName>
</protein>
<dbReference type="EMBL" id="CACVKT020007001">
    <property type="protein sequence ID" value="CAC5404675.1"/>
    <property type="molecule type" value="Genomic_DNA"/>
</dbReference>
<organism evidence="2 3">
    <name type="scientific">Mytilus coruscus</name>
    <name type="common">Sea mussel</name>
    <dbReference type="NCBI Taxonomy" id="42192"/>
    <lineage>
        <taxon>Eukaryota</taxon>
        <taxon>Metazoa</taxon>
        <taxon>Spiralia</taxon>
        <taxon>Lophotrochozoa</taxon>
        <taxon>Mollusca</taxon>
        <taxon>Bivalvia</taxon>
        <taxon>Autobranchia</taxon>
        <taxon>Pteriomorphia</taxon>
        <taxon>Mytilida</taxon>
        <taxon>Mytiloidea</taxon>
        <taxon>Mytilidae</taxon>
        <taxon>Mytilinae</taxon>
        <taxon>Mytilus</taxon>
    </lineage>
</organism>
<sequence>MEKEENDVLRQSEFKIQLYGLRNITVGRHQYDNVVCYGESEFKDLTVVLDAERDAKLPGELNSQGTLPTLIHRHLPDKYVIETECVYIEPVEFLVFIKHGNTISICNSYKRHLEYEIPIDLPSAIVVKCRVLATCRKSIEEKKYFTSRTTAHSKIIDFKTLFTKVDVDMLYQLALSFGTRNGNSGLRPIRYFYRNKTEEYFMIIRLHTNGEMRPYLKNNGAEQGSVLNGRVKGLFFSTLVDKTTNRPQPFSHYGPVRLYVEAQLMCNPKCNLYFSDFYCHNVKHHLTVVLMPKSSPCNELCRQYLLQLDIYNNPYLRVFRFPNGSSCVLANMGIIVEIFYTETVNVSHILESGRGYMERTPTIGRGFAPSSGIPKKSTCEICNINRISPSEKNKIQNI</sequence>